<evidence type="ECO:0000313" key="2">
    <source>
        <dbReference type="Proteomes" id="UP000229362"/>
    </source>
</evidence>
<dbReference type="AlphaFoldDB" id="A0A2M6W0U7"/>
<gene>
    <name evidence="1" type="ORF">COU33_03260</name>
</gene>
<protein>
    <submittedName>
        <fullName evidence="1">Uncharacterized protein</fullName>
    </submittedName>
</protein>
<evidence type="ECO:0000313" key="1">
    <source>
        <dbReference type="EMBL" id="PIT86416.1"/>
    </source>
</evidence>
<comment type="caution">
    <text evidence="1">The sequence shown here is derived from an EMBL/GenBank/DDBJ whole genome shotgun (WGS) entry which is preliminary data.</text>
</comment>
<sequence>MEDTTQTLQDILGIVTHIKDNAVSKEEFYEFKQQTEKNFDDIKQELSAMRFEINDIKQTLQNISDQSMGDSTQQATDIVLLTERISLLEKQIKNMQRAHK</sequence>
<name>A0A2M6W0U7_9BACT</name>
<dbReference type="EMBL" id="PFBZ01000142">
    <property type="protein sequence ID" value="PIT86416.1"/>
    <property type="molecule type" value="Genomic_DNA"/>
</dbReference>
<organism evidence="1 2">
    <name type="scientific">Candidatus Magasanikbacteria bacterium CG10_big_fil_rev_8_21_14_0_10_43_6</name>
    <dbReference type="NCBI Taxonomy" id="1974650"/>
    <lineage>
        <taxon>Bacteria</taxon>
        <taxon>Candidatus Magasanikiibacteriota</taxon>
    </lineage>
</organism>
<dbReference type="Proteomes" id="UP000229362">
    <property type="component" value="Unassembled WGS sequence"/>
</dbReference>
<accession>A0A2M6W0U7</accession>
<proteinExistence type="predicted"/>
<reference evidence="2" key="1">
    <citation type="submission" date="2017-09" db="EMBL/GenBank/DDBJ databases">
        <title>Depth-based differentiation of microbial function through sediment-hosted aquifers and enrichment of novel symbionts in the deep terrestrial subsurface.</title>
        <authorList>
            <person name="Probst A.J."/>
            <person name="Ladd B."/>
            <person name="Jarett J.K."/>
            <person name="Geller-Mcgrath D.E."/>
            <person name="Sieber C.M.K."/>
            <person name="Emerson J.B."/>
            <person name="Anantharaman K."/>
            <person name="Thomas B.C."/>
            <person name="Malmstrom R."/>
            <person name="Stieglmeier M."/>
            <person name="Klingl A."/>
            <person name="Woyke T."/>
            <person name="Ryan C.M."/>
            <person name="Banfield J.F."/>
        </authorList>
    </citation>
    <scope>NUCLEOTIDE SEQUENCE [LARGE SCALE GENOMIC DNA]</scope>
</reference>